<evidence type="ECO:0008006" key="11">
    <source>
        <dbReference type="Google" id="ProtNLM"/>
    </source>
</evidence>
<evidence type="ECO:0000256" key="2">
    <source>
        <dbReference type="ARBA" id="ARBA00010617"/>
    </source>
</evidence>
<dbReference type="GO" id="GO:0020037">
    <property type="term" value="F:heme binding"/>
    <property type="evidence" value="ECO:0007669"/>
    <property type="project" value="InterPro"/>
</dbReference>
<evidence type="ECO:0000256" key="1">
    <source>
        <dbReference type="ARBA" id="ARBA00001971"/>
    </source>
</evidence>
<dbReference type="Proteomes" id="UP000764110">
    <property type="component" value="Unassembled WGS sequence"/>
</dbReference>
<dbReference type="GO" id="GO:0005506">
    <property type="term" value="F:iron ion binding"/>
    <property type="evidence" value="ECO:0007669"/>
    <property type="project" value="InterPro"/>
</dbReference>
<evidence type="ECO:0000313" key="9">
    <source>
        <dbReference type="EMBL" id="KAH0591775.1"/>
    </source>
</evidence>
<accession>A0A9P8M454</accession>
<protein>
    <recommendedName>
        <fullName evidence="11">Cytochrome P450</fullName>
    </recommendedName>
</protein>
<comment type="similarity">
    <text evidence="2">Belongs to the cytochrome P450 family.</text>
</comment>
<keyword evidence="3" id="KW-0349">Heme</keyword>
<keyword evidence="8" id="KW-0812">Transmembrane</keyword>
<name>A0A9P8M454_9HYPO</name>
<keyword evidence="8" id="KW-1133">Transmembrane helix</keyword>
<keyword evidence="4" id="KW-0479">Metal-binding</keyword>
<dbReference type="SUPFAM" id="SSF48264">
    <property type="entry name" value="Cytochrome P450"/>
    <property type="match status" value="1"/>
</dbReference>
<dbReference type="GO" id="GO:0004497">
    <property type="term" value="F:monooxygenase activity"/>
    <property type="evidence" value="ECO:0007669"/>
    <property type="project" value="UniProtKB-KW"/>
</dbReference>
<dbReference type="PANTHER" id="PTHR24305:SF29">
    <property type="entry name" value="BENZOATE-PARA-HYDROXYLASE"/>
    <property type="match status" value="1"/>
</dbReference>
<evidence type="ECO:0000256" key="4">
    <source>
        <dbReference type="ARBA" id="ARBA00022723"/>
    </source>
</evidence>
<dbReference type="PANTHER" id="PTHR24305">
    <property type="entry name" value="CYTOCHROME P450"/>
    <property type="match status" value="1"/>
</dbReference>
<evidence type="ECO:0000256" key="5">
    <source>
        <dbReference type="ARBA" id="ARBA00023002"/>
    </source>
</evidence>
<sequence length="151" mass="16442">MARQKVLRRLNRPDSKQLDDIFGAAVTPNDEGPIQMSMDELIRTFTFLIVAGSETTATILTGITNYLWHNPRVLRLLTEEIRSVPSEQSLTLASTATMPYLNAVLKEGMRLCHPVPGALSRVVPPEGKVISGHFVPGNVSPILATRPPASG</sequence>
<evidence type="ECO:0000313" key="10">
    <source>
        <dbReference type="Proteomes" id="UP000764110"/>
    </source>
</evidence>
<keyword evidence="10" id="KW-1185">Reference proteome</keyword>
<dbReference type="InterPro" id="IPR036396">
    <property type="entry name" value="Cyt_P450_sf"/>
</dbReference>
<proteinExistence type="inferred from homology"/>
<dbReference type="InterPro" id="IPR001128">
    <property type="entry name" value="Cyt_P450"/>
</dbReference>
<comment type="caution">
    <text evidence="9">The sequence shown here is derived from an EMBL/GenBank/DDBJ whole genome shotgun (WGS) entry which is preliminary data.</text>
</comment>
<evidence type="ECO:0000256" key="6">
    <source>
        <dbReference type="ARBA" id="ARBA00023004"/>
    </source>
</evidence>
<dbReference type="EMBL" id="JACEFI010000047">
    <property type="protein sequence ID" value="KAH0591775.1"/>
    <property type="molecule type" value="Genomic_DNA"/>
</dbReference>
<dbReference type="GO" id="GO:0016705">
    <property type="term" value="F:oxidoreductase activity, acting on paired donors, with incorporation or reduction of molecular oxygen"/>
    <property type="evidence" value="ECO:0007669"/>
    <property type="project" value="InterPro"/>
</dbReference>
<dbReference type="AlphaFoldDB" id="A0A9P8M454"/>
<reference evidence="9 10" key="1">
    <citation type="submission" date="2020-07" db="EMBL/GenBank/DDBJ databases">
        <title>Metarhizium humberi genome.</title>
        <authorList>
            <person name="Lysoe E."/>
        </authorList>
    </citation>
    <scope>NUCLEOTIDE SEQUENCE [LARGE SCALE GENOMIC DNA]</scope>
    <source>
        <strain evidence="9 10">ESALQ1638</strain>
    </source>
</reference>
<gene>
    <name evidence="9" type="ORF">MHUMG1_10474</name>
</gene>
<keyword evidence="7" id="KW-0503">Monooxygenase</keyword>
<keyword evidence="8" id="KW-0472">Membrane</keyword>
<dbReference type="Pfam" id="PF00067">
    <property type="entry name" value="p450"/>
    <property type="match status" value="1"/>
</dbReference>
<evidence type="ECO:0000256" key="3">
    <source>
        <dbReference type="ARBA" id="ARBA00022617"/>
    </source>
</evidence>
<keyword evidence="6" id="KW-0408">Iron</keyword>
<keyword evidence="5" id="KW-0560">Oxidoreductase</keyword>
<feature type="transmembrane region" description="Helical" evidence="8">
    <location>
        <begin position="45"/>
        <end position="68"/>
    </location>
</feature>
<dbReference type="Gene3D" id="1.10.630.10">
    <property type="entry name" value="Cytochrome P450"/>
    <property type="match status" value="1"/>
</dbReference>
<evidence type="ECO:0000256" key="8">
    <source>
        <dbReference type="SAM" id="Phobius"/>
    </source>
</evidence>
<organism evidence="9 10">
    <name type="scientific">Metarhizium humberi</name>
    <dbReference type="NCBI Taxonomy" id="2596975"/>
    <lineage>
        <taxon>Eukaryota</taxon>
        <taxon>Fungi</taxon>
        <taxon>Dikarya</taxon>
        <taxon>Ascomycota</taxon>
        <taxon>Pezizomycotina</taxon>
        <taxon>Sordariomycetes</taxon>
        <taxon>Hypocreomycetidae</taxon>
        <taxon>Hypocreales</taxon>
        <taxon>Clavicipitaceae</taxon>
        <taxon>Metarhizium</taxon>
    </lineage>
</organism>
<dbReference type="InterPro" id="IPR050121">
    <property type="entry name" value="Cytochrome_P450_monoxygenase"/>
</dbReference>
<evidence type="ECO:0000256" key="7">
    <source>
        <dbReference type="ARBA" id="ARBA00023033"/>
    </source>
</evidence>
<comment type="cofactor">
    <cofactor evidence="1">
        <name>heme</name>
        <dbReference type="ChEBI" id="CHEBI:30413"/>
    </cofactor>
</comment>